<evidence type="ECO:0000259" key="1">
    <source>
        <dbReference type="Pfam" id="PF06985"/>
    </source>
</evidence>
<protein>
    <recommendedName>
        <fullName evidence="1">Heterokaryon incompatibility domain-containing protein</fullName>
    </recommendedName>
</protein>
<dbReference type="Pfam" id="PF26639">
    <property type="entry name" value="Het-6_barrel"/>
    <property type="match status" value="1"/>
</dbReference>
<dbReference type="Proteomes" id="UP000803844">
    <property type="component" value="Unassembled WGS sequence"/>
</dbReference>
<accession>A0A9P4YAE2</accession>
<dbReference type="InterPro" id="IPR052895">
    <property type="entry name" value="HetReg/Transcr_Mod"/>
</dbReference>
<dbReference type="PANTHER" id="PTHR24148">
    <property type="entry name" value="ANKYRIN REPEAT DOMAIN-CONTAINING PROTEIN 39 HOMOLOG-RELATED"/>
    <property type="match status" value="1"/>
</dbReference>
<reference evidence="2" key="1">
    <citation type="journal article" date="2020" name="Phytopathology">
        <title>Genome sequence of the chestnut blight fungus Cryphonectria parasitica EP155: A fundamental resource for an archetypical invasive plant pathogen.</title>
        <authorList>
            <person name="Crouch J.A."/>
            <person name="Dawe A."/>
            <person name="Aerts A."/>
            <person name="Barry K."/>
            <person name="Churchill A.C.L."/>
            <person name="Grimwood J."/>
            <person name="Hillman B."/>
            <person name="Milgroom M.G."/>
            <person name="Pangilinan J."/>
            <person name="Smith M."/>
            <person name="Salamov A."/>
            <person name="Schmutz J."/>
            <person name="Yadav J."/>
            <person name="Grigoriev I.V."/>
            <person name="Nuss D."/>
        </authorList>
    </citation>
    <scope>NUCLEOTIDE SEQUENCE</scope>
    <source>
        <strain evidence="2">EP155</strain>
    </source>
</reference>
<dbReference type="Pfam" id="PF06985">
    <property type="entry name" value="HET"/>
    <property type="match status" value="1"/>
</dbReference>
<sequence>MEPVYRPLDPEIKEIRLFKLHAATAFDAKIRGHISYMSLNDPCQYEALSYRWGANDFTEEIEVDGQPFYVTKNLATILPYLRDETNEKTMWIDALCINQSDMAERSQQVPLMKEIYTRCTTDLAWLGPNSPSVDPGPMGNETQDIDFLVRGLNLMRNIAEKDDETLAGLRNSWEEYRYRRGKDSAKLVLRHENQSLLDTVLLHAPIWDRIWVMQELSCAPQVVLLARNESLKWDVVAKFLGDTPYSDAFHLVWSHGELRSAFDYTFERAQLIQHQRSIVQDVEAGKYTSTCLDVLARFKFAQSTDPRDKIYGLLGLVSEEHPIKVDYNKTVAQVFANLCQFLIDSSGTLDIICQNPWQADETQRQEQRRINELPSWVADFTMKRYSDISDRFSAFLFAQRGIFNAGPKNCEVPCRISDDRLAIQVKAVFIGTIGQILQPGYFDGNPERSFWWDIPASALRQCIQMYIDAKSPSSVKDGNFAWHRSLYEPTGELAIEAYWRTLAMDCKCYPIQRLSREDIIADSTSFNEIMSESALDNEEEHLMSHHSLISRHMLVRNFQHWTFVISRNGLYCMIRLGVKDGDILAVLDGGKVPVVLRPVHGQGTDYTFVGVAYVHGYMDGEANEAVENGKLCTRELFLV</sequence>
<dbReference type="GeneID" id="63841122"/>
<evidence type="ECO:0000313" key="2">
    <source>
        <dbReference type="EMBL" id="KAF3769421.1"/>
    </source>
</evidence>
<dbReference type="OrthoDB" id="3477286at2759"/>
<dbReference type="EMBL" id="MU032344">
    <property type="protein sequence ID" value="KAF3769421.1"/>
    <property type="molecule type" value="Genomic_DNA"/>
</dbReference>
<dbReference type="InterPro" id="IPR010730">
    <property type="entry name" value="HET"/>
</dbReference>
<dbReference type="PANTHER" id="PTHR24148:SF77">
    <property type="entry name" value="HETEROKARYON INCOMPATIBILITY DOMAIN-CONTAINING PROTEIN"/>
    <property type="match status" value="1"/>
</dbReference>
<comment type="caution">
    <text evidence="2">The sequence shown here is derived from an EMBL/GenBank/DDBJ whole genome shotgun (WGS) entry which is preliminary data.</text>
</comment>
<gene>
    <name evidence="2" type="ORF">M406DRAFT_36164</name>
</gene>
<feature type="domain" description="Heterokaryon incompatibility" evidence="1">
    <location>
        <begin position="45"/>
        <end position="215"/>
    </location>
</feature>
<organism evidence="2 3">
    <name type="scientific">Cryphonectria parasitica (strain ATCC 38755 / EP155)</name>
    <dbReference type="NCBI Taxonomy" id="660469"/>
    <lineage>
        <taxon>Eukaryota</taxon>
        <taxon>Fungi</taxon>
        <taxon>Dikarya</taxon>
        <taxon>Ascomycota</taxon>
        <taxon>Pezizomycotina</taxon>
        <taxon>Sordariomycetes</taxon>
        <taxon>Sordariomycetidae</taxon>
        <taxon>Diaporthales</taxon>
        <taxon>Cryphonectriaceae</taxon>
        <taxon>Cryphonectria-Endothia species complex</taxon>
        <taxon>Cryphonectria</taxon>
    </lineage>
</organism>
<evidence type="ECO:0000313" key="3">
    <source>
        <dbReference type="Proteomes" id="UP000803844"/>
    </source>
</evidence>
<proteinExistence type="predicted"/>
<keyword evidence="3" id="KW-1185">Reference proteome</keyword>
<name>A0A9P4YAE2_CRYP1</name>
<dbReference type="AlphaFoldDB" id="A0A9P4YAE2"/>
<dbReference type="RefSeq" id="XP_040780382.1">
    <property type="nucleotide sequence ID" value="XM_040923993.1"/>
</dbReference>